<comment type="caution">
    <text evidence="2">The sequence shown here is derived from an EMBL/GenBank/DDBJ whole genome shotgun (WGS) entry which is preliminary data.</text>
</comment>
<feature type="transmembrane region" description="Helical" evidence="1">
    <location>
        <begin position="54"/>
        <end position="75"/>
    </location>
</feature>
<keyword evidence="1" id="KW-0812">Transmembrane</keyword>
<evidence type="ECO:0000256" key="1">
    <source>
        <dbReference type="SAM" id="Phobius"/>
    </source>
</evidence>
<dbReference type="AlphaFoldDB" id="X1ICX2"/>
<accession>X1ICX2</accession>
<feature type="transmembrane region" description="Helical" evidence="1">
    <location>
        <begin position="12"/>
        <end position="33"/>
    </location>
</feature>
<organism evidence="2">
    <name type="scientific">marine sediment metagenome</name>
    <dbReference type="NCBI Taxonomy" id="412755"/>
    <lineage>
        <taxon>unclassified sequences</taxon>
        <taxon>metagenomes</taxon>
        <taxon>ecological metagenomes</taxon>
    </lineage>
</organism>
<dbReference type="EMBL" id="BARU01041944">
    <property type="protein sequence ID" value="GAH79517.1"/>
    <property type="molecule type" value="Genomic_DNA"/>
</dbReference>
<reference evidence="2" key="1">
    <citation type="journal article" date="2014" name="Front. Microbiol.">
        <title>High frequency of phylogenetically diverse reductive dehalogenase-homologous genes in deep subseafloor sedimentary metagenomes.</title>
        <authorList>
            <person name="Kawai M."/>
            <person name="Futagami T."/>
            <person name="Toyoda A."/>
            <person name="Takaki Y."/>
            <person name="Nishi S."/>
            <person name="Hori S."/>
            <person name="Arai W."/>
            <person name="Tsubouchi T."/>
            <person name="Morono Y."/>
            <person name="Uchiyama I."/>
            <person name="Ito T."/>
            <person name="Fujiyama A."/>
            <person name="Inagaki F."/>
            <person name="Takami H."/>
        </authorList>
    </citation>
    <scope>NUCLEOTIDE SEQUENCE</scope>
    <source>
        <strain evidence="2">Expedition CK06-06</strain>
    </source>
</reference>
<dbReference type="InterPro" id="IPR023298">
    <property type="entry name" value="ATPase_P-typ_TM_dom_sf"/>
</dbReference>
<gene>
    <name evidence="2" type="ORF">S03H2_64552</name>
</gene>
<keyword evidence="1" id="KW-0472">Membrane</keyword>
<evidence type="ECO:0000313" key="2">
    <source>
        <dbReference type="EMBL" id="GAH79517.1"/>
    </source>
</evidence>
<sequence length="104" mass="11898">MITMLFQVESEFTGLVIGIVIAITVSIIVFIIGMYTMRWYAKKKGWDDSIKTAFIVNIVLLILNIPINLLFYFQFGDNLITVEKGKIIDIIRLTRAITLVLKTK</sequence>
<name>X1ICX2_9ZZZZ</name>
<protein>
    <submittedName>
        <fullName evidence="2">Uncharacterized protein</fullName>
    </submittedName>
</protein>
<proteinExistence type="predicted"/>
<keyword evidence="1" id="KW-1133">Transmembrane helix</keyword>
<dbReference type="SUPFAM" id="SSF81665">
    <property type="entry name" value="Calcium ATPase, transmembrane domain M"/>
    <property type="match status" value="1"/>
</dbReference>